<comment type="caution">
    <text evidence="1">The sequence shown here is derived from an EMBL/GenBank/DDBJ whole genome shotgun (WGS) entry which is preliminary data.</text>
</comment>
<dbReference type="AlphaFoldDB" id="A0A0W0VRJ7"/>
<dbReference type="OrthoDB" id="5652138at2"/>
<dbReference type="Proteomes" id="UP000054869">
    <property type="component" value="Unassembled WGS sequence"/>
</dbReference>
<organism evidence="1 2">
    <name type="scientific">Legionella lansingensis</name>
    <dbReference type="NCBI Taxonomy" id="45067"/>
    <lineage>
        <taxon>Bacteria</taxon>
        <taxon>Pseudomonadati</taxon>
        <taxon>Pseudomonadota</taxon>
        <taxon>Gammaproteobacteria</taxon>
        <taxon>Legionellales</taxon>
        <taxon>Legionellaceae</taxon>
        <taxon>Legionella</taxon>
    </lineage>
</organism>
<protein>
    <recommendedName>
        <fullName evidence="3">SidC homolog</fullName>
    </recommendedName>
</protein>
<sequence length="320" mass="36622">MRQKSLFEKLSLETNHEIADHLISPDLLNLVLTSKPHAAFFKPILDVRKLLLHVVRGEYDAVRAMLAKDVHLLVKKGKITDYSGRIFSNISSFQYALWALDKHMWTMMLDCLPKNEEGKAIKAQLFAQYKQVKQNGVTYKLYGKTITEKHFDFQNTIIKELQMNVNYFNMPYNQINNWDEIDQQWIKGVGGAQRLLPMHVVYEYCSVSFSPVPAFTIQPFPEKHFYNPETQKYENWFHSNSKLGIDFAIDAIIDDDVHSWASCAKASEEVTGPSRSACDAMSALYAVRTMDFIKLESLLEPWPSPNNLSVDSQSPGGISC</sequence>
<reference evidence="1 2" key="1">
    <citation type="submission" date="2015-11" db="EMBL/GenBank/DDBJ databases">
        <title>Genomic analysis of 38 Legionella species identifies large and diverse effector repertoires.</title>
        <authorList>
            <person name="Burstein D."/>
            <person name="Amaro F."/>
            <person name="Zusman T."/>
            <person name="Lifshitz Z."/>
            <person name="Cohen O."/>
            <person name="Gilbert J.A."/>
            <person name="Pupko T."/>
            <person name="Shuman H.A."/>
            <person name="Segal G."/>
        </authorList>
    </citation>
    <scope>NUCLEOTIDE SEQUENCE [LARGE SCALE GENOMIC DNA]</scope>
    <source>
        <strain evidence="1 2">ATCC 49751</strain>
    </source>
</reference>
<name>A0A0W0VRJ7_9GAMM</name>
<evidence type="ECO:0008006" key="3">
    <source>
        <dbReference type="Google" id="ProtNLM"/>
    </source>
</evidence>
<keyword evidence="2" id="KW-1185">Reference proteome</keyword>
<dbReference type="RefSeq" id="WP_028372842.1">
    <property type="nucleotide sequence ID" value="NZ_CAAAJD010000017.1"/>
</dbReference>
<gene>
    <name evidence="1" type="ORF">Llan_1131</name>
</gene>
<dbReference type="eggNOG" id="ENOG5031QJ1">
    <property type="taxonomic scope" value="Bacteria"/>
</dbReference>
<evidence type="ECO:0000313" key="1">
    <source>
        <dbReference type="EMBL" id="KTD22780.1"/>
    </source>
</evidence>
<accession>A0A0W0VRJ7</accession>
<dbReference type="EMBL" id="LNYI01000022">
    <property type="protein sequence ID" value="KTD22780.1"/>
    <property type="molecule type" value="Genomic_DNA"/>
</dbReference>
<dbReference type="PATRIC" id="fig|45067.4.peg.1183"/>
<evidence type="ECO:0000313" key="2">
    <source>
        <dbReference type="Proteomes" id="UP000054869"/>
    </source>
</evidence>
<proteinExistence type="predicted"/>